<evidence type="ECO:0000313" key="2">
    <source>
        <dbReference type="EMBL" id="MEQ2198763.1"/>
    </source>
</evidence>
<dbReference type="EMBL" id="JAHRIN010020546">
    <property type="protein sequence ID" value="MEQ2198763.1"/>
    <property type="molecule type" value="Genomic_DNA"/>
</dbReference>
<feature type="compositionally biased region" description="Basic residues" evidence="1">
    <location>
        <begin position="86"/>
        <end position="98"/>
    </location>
</feature>
<organism evidence="2 3">
    <name type="scientific">Xenoophorus captivus</name>
    <dbReference type="NCBI Taxonomy" id="1517983"/>
    <lineage>
        <taxon>Eukaryota</taxon>
        <taxon>Metazoa</taxon>
        <taxon>Chordata</taxon>
        <taxon>Craniata</taxon>
        <taxon>Vertebrata</taxon>
        <taxon>Euteleostomi</taxon>
        <taxon>Actinopterygii</taxon>
        <taxon>Neopterygii</taxon>
        <taxon>Teleostei</taxon>
        <taxon>Neoteleostei</taxon>
        <taxon>Acanthomorphata</taxon>
        <taxon>Ovalentaria</taxon>
        <taxon>Atherinomorphae</taxon>
        <taxon>Cyprinodontiformes</taxon>
        <taxon>Goodeidae</taxon>
        <taxon>Xenoophorus</taxon>
    </lineage>
</organism>
<feature type="compositionally biased region" description="Polar residues" evidence="1">
    <location>
        <begin position="101"/>
        <end position="110"/>
    </location>
</feature>
<feature type="region of interest" description="Disordered" evidence="1">
    <location>
        <begin position="66"/>
        <end position="124"/>
    </location>
</feature>
<keyword evidence="3" id="KW-1185">Reference proteome</keyword>
<reference evidence="2 3" key="1">
    <citation type="submission" date="2021-06" db="EMBL/GenBank/DDBJ databases">
        <authorList>
            <person name="Palmer J.M."/>
        </authorList>
    </citation>
    <scope>NUCLEOTIDE SEQUENCE [LARGE SCALE GENOMIC DNA]</scope>
    <source>
        <strain evidence="2 3">XC_2019</strain>
        <tissue evidence="2">Muscle</tissue>
    </source>
</reference>
<feature type="region of interest" description="Disordered" evidence="1">
    <location>
        <begin position="18"/>
        <end position="46"/>
    </location>
</feature>
<name>A0ABV0QTP0_9TELE</name>
<accession>A0ABV0QTP0</accession>
<sequence>MQLILVPGGSIEVKRVEAAGSSLPLSPLPQRADPESGTLSTPGSGGSSFCSRWLWYREAELASCGARPDPESCRAASTPPCTSYRRQLRTQTGRRLHRQSFQELPGSSSEIKPKSDIKDKNRGCSLRITPLV</sequence>
<dbReference type="Proteomes" id="UP001434883">
    <property type="component" value="Unassembled WGS sequence"/>
</dbReference>
<comment type="caution">
    <text evidence="2">The sequence shown here is derived from an EMBL/GenBank/DDBJ whole genome shotgun (WGS) entry which is preliminary data.</text>
</comment>
<evidence type="ECO:0000313" key="3">
    <source>
        <dbReference type="Proteomes" id="UP001434883"/>
    </source>
</evidence>
<feature type="compositionally biased region" description="Basic and acidic residues" evidence="1">
    <location>
        <begin position="111"/>
        <end position="122"/>
    </location>
</feature>
<evidence type="ECO:0000256" key="1">
    <source>
        <dbReference type="SAM" id="MobiDB-lite"/>
    </source>
</evidence>
<protein>
    <submittedName>
        <fullName evidence="2">Uncharacterized protein</fullName>
    </submittedName>
</protein>
<proteinExistence type="predicted"/>
<gene>
    <name evidence="2" type="ORF">XENOCAPTIV_017902</name>
</gene>